<comment type="caution">
    <text evidence="3">The sequence shown here is derived from an EMBL/GenBank/DDBJ whole genome shotgun (WGS) entry which is preliminary data.</text>
</comment>
<evidence type="ECO:0000256" key="1">
    <source>
        <dbReference type="SAM" id="MobiDB-lite"/>
    </source>
</evidence>
<evidence type="ECO:0000313" key="3">
    <source>
        <dbReference type="EMBL" id="GEL23035.1"/>
    </source>
</evidence>
<gene>
    <name evidence="3" type="ORF">PSU4_19890</name>
</gene>
<reference evidence="3 4" key="1">
    <citation type="submission" date="2019-07" db="EMBL/GenBank/DDBJ databases">
        <title>Whole genome shotgun sequence of Pseudonocardia sulfidoxydans NBRC 16205.</title>
        <authorList>
            <person name="Hosoyama A."/>
            <person name="Uohara A."/>
            <person name="Ohji S."/>
            <person name="Ichikawa N."/>
        </authorList>
    </citation>
    <scope>NUCLEOTIDE SEQUENCE [LARGE SCALE GENOMIC DNA]</scope>
    <source>
        <strain evidence="3 4">NBRC 16205</strain>
    </source>
</reference>
<protein>
    <recommendedName>
        <fullName evidence="2">DUF5709 domain-containing protein</fullName>
    </recommendedName>
</protein>
<dbReference type="RefSeq" id="WP_147105367.1">
    <property type="nucleotide sequence ID" value="NZ_BJVJ01000015.1"/>
</dbReference>
<feature type="domain" description="DUF5709" evidence="2">
    <location>
        <begin position="95"/>
        <end position="143"/>
    </location>
</feature>
<dbReference type="OrthoDB" id="3212066at2"/>
<dbReference type="InterPro" id="IPR043763">
    <property type="entry name" value="DUF5709"/>
</dbReference>
<dbReference type="Pfam" id="PF18970">
    <property type="entry name" value="DUF5709"/>
    <property type="match status" value="1"/>
</dbReference>
<feature type="region of interest" description="Disordered" evidence="1">
    <location>
        <begin position="1"/>
        <end position="28"/>
    </location>
</feature>
<organism evidence="3 4">
    <name type="scientific">Pseudonocardia sulfidoxydans NBRC 16205</name>
    <dbReference type="NCBI Taxonomy" id="1223511"/>
    <lineage>
        <taxon>Bacteria</taxon>
        <taxon>Bacillati</taxon>
        <taxon>Actinomycetota</taxon>
        <taxon>Actinomycetes</taxon>
        <taxon>Pseudonocardiales</taxon>
        <taxon>Pseudonocardiaceae</taxon>
        <taxon>Pseudonocardia</taxon>
    </lineage>
</organism>
<proteinExistence type="predicted"/>
<sequence length="147" mass="15696">MADDSDGVDGVDIDNGLLEDDDTLDGRGVDLLDEGYTVPERPWERDHYGVTAREAHDHESLAGRLARELPDIRDTDDGDGLGDSAGTDGELYDDEVGVARSGRLVDVEPAGEWDDFAYLNAVDVGRDGGAASAEEAAVHIVRDPDDA</sequence>
<name>A0A511DE21_9PSEU</name>
<feature type="compositionally biased region" description="Acidic residues" evidence="1">
    <location>
        <begin position="1"/>
        <end position="23"/>
    </location>
</feature>
<feature type="region of interest" description="Disordered" evidence="1">
    <location>
        <begin position="43"/>
        <end position="94"/>
    </location>
</feature>
<accession>A0A511DE21</accession>
<evidence type="ECO:0000313" key="4">
    <source>
        <dbReference type="Proteomes" id="UP000321685"/>
    </source>
</evidence>
<dbReference type="AlphaFoldDB" id="A0A511DE21"/>
<dbReference type="EMBL" id="BJVJ01000015">
    <property type="protein sequence ID" value="GEL23035.1"/>
    <property type="molecule type" value="Genomic_DNA"/>
</dbReference>
<feature type="compositionally biased region" description="Basic and acidic residues" evidence="1">
    <location>
        <begin position="43"/>
        <end position="75"/>
    </location>
</feature>
<dbReference type="Proteomes" id="UP000321685">
    <property type="component" value="Unassembled WGS sequence"/>
</dbReference>
<evidence type="ECO:0000259" key="2">
    <source>
        <dbReference type="Pfam" id="PF18970"/>
    </source>
</evidence>
<keyword evidence="4" id="KW-1185">Reference proteome</keyword>